<reference evidence="2 3" key="1">
    <citation type="submission" date="2018-10" db="EMBL/GenBank/DDBJ databases">
        <title>Robbsia sp. DHC34, isolated from soil.</title>
        <authorList>
            <person name="Gao Z.-H."/>
            <person name="Qiu L.-H."/>
        </authorList>
    </citation>
    <scope>NUCLEOTIDE SEQUENCE [LARGE SCALE GENOMIC DNA]</scope>
    <source>
        <strain evidence="2 3">DHC34</strain>
    </source>
</reference>
<evidence type="ECO:0000313" key="3">
    <source>
        <dbReference type="Proteomes" id="UP000270342"/>
    </source>
</evidence>
<keyword evidence="1" id="KW-0472">Membrane</keyword>
<comment type="caution">
    <text evidence="2">The sequence shown here is derived from an EMBL/GenBank/DDBJ whole genome shotgun (WGS) entry which is preliminary data.</text>
</comment>
<keyword evidence="1" id="KW-0812">Transmembrane</keyword>
<dbReference type="Proteomes" id="UP000270342">
    <property type="component" value="Unassembled WGS sequence"/>
</dbReference>
<feature type="transmembrane region" description="Helical" evidence="1">
    <location>
        <begin position="41"/>
        <end position="59"/>
    </location>
</feature>
<dbReference type="PANTHER" id="PTHR16255">
    <property type="entry name" value="REQUIRED FOR MEIOTIC NUCLEAR DIVISION PROTEIN 1 HOMOLOG"/>
    <property type="match status" value="1"/>
</dbReference>
<proteinExistence type="predicted"/>
<dbReference type="OrthoDB" id="9980777at2"/>
<evidence type="ECO:0000313" key="2">
    <source>
        <dbReference type="EMBL" id="RKP56352.1"/>
    </source>
</evidence>
<keyword evidence="1" id="KW-1133">Transmembrane helix</keyword>
<keyword evidence="3" id="KW-1185">Reference proteome</keyword>
<dbReference type="PANTHER" id="PTHR16255:SF1">
    <property type="entry name" value="REQUIRED FOR MEIOTIC NUCLEAR DIVISION PROTEIN 1 HOMOLOG"/>
    <property type="match status" value="1"/>
</dbReference>
<dbReference type="RefSeq" id="WP_121085300.1">
    <property type="nucleotide sequence ID" value="NZ_RBZU01000003.1"/>
</dbReference>
<sequence>MDDDLIEQRFEFHEERLDHYSERLEALEDTREVKHGRRLEWIVIVLVAIEAVVEVFTYFHPHA</sequence>
<dbReference type="AlphaFoldDB" id="A0A494Y0S1"/>
<dbReference type="InterPro" id="IPR051624">
    <property type="entry name" value="RMD1/Sad1-interacting"/>
</dbReference>
<gene>
    <name evidence="2" type="ORF">D7S86_08105</name>
</gene>
<evidence type="ECO:0000256" key="1">
    <source>
        <dbReference type="SAM" id="Phobius"/>
    </source>
</evidence>
<accession>A0A494Y0S1</accession>
<organism evidence="2 3">
    <name type="scientific">Pararobbsia silviterrae</name>
    <dbReference type="NCBI Taxonomy" id="1792498"/>
    <lineage>
        <taxon>Bacteria</taxon>
        <taxon>Pseudomonadati</taxon>
        <taxon>Pseudomonadota</taxon>
        <taxon>Betaproteobacteria</taxon>
        <taxon>Burkholderiales</taxon>
        <taxon>Burkholderiaceae</taxon>
        <taxon>Pararobbsia</taxon>
    </lineage>
</organism>
<dbReference type="EMBL" id="RBZU01000003">
    <property type="protein sequence ID" value="RKP56352.1"/>
    <property type="molecule type" value="Genomic_DNA"/>
</dbReference>
<protein>
    <submittedName>
        <fullName evidence="2">Uncharacterized protein</fullName>
    </submittedName>
</protein>
<name>A0A494Y0S1_9BURK</name>